<dbReference type="eggNOG" id="COG2982">
    <property type="taxonomic scope" value="Bacteria"/>
</dbReference>
<accession>B6VM18</accession>
<evidence type="ECO:0008006" key="4">
    <source>
        <dbReference type="Google" id="ProtNLM"/>
    </source>
</evidence>
<protein>
    <recommendedName>
        <fullName evidence="4">AsmA domain-containing protein</fullName>
    </recommendedName>
</protein>
<reference evidence="1 3" key="4">
    <citation type="journal article" date="2009" name="BMC Genomics">
        <title>Comparative genomics of the emerging human pathogen Photorhabdus asymbiotica with the insect pathogen Photorhabdus luminescens.</title>
        <authorList>
            <person name="Wilkinson P."/>
            <person name="Waterfield N.R."/>
            <person name="Crossman L."/>
            <person name="Corton C."/>
            <person name="Sanchez-Contreras M."/>
            <person name="Vlisidou I."/>
            <person name="Barron A."/>
            <person name="Bignell A."/>
            <person name="Clark L."/>
            <person name="Ormond D."/>
            <person name="Mayho M."/>
            <person name="Bason N."/>
            <person name="Smith F."/>
            <person name="Simmonds M."/>
            <person name="Churcher C."/>
            <person name="Harris D."/>
            <person name="Thompson N.R."/>
            <person name="Quail M."/>
            <person name="Parkhill J."/>
            <person name="ffrench-Constant R.H."/>
        </authorList>
    </citation>
    <scope>NUCLEOTIDE SEQUENCE [LARGE SCALE GENOMIC DNA]</scope>
    <source>
        <strain evidence="3">ATCC 43949 / 3105-77</strain>
        <strain evidence="1">ATCC43949</strain>
    </source>
</reference>
<dbReference type="STRING" id="291112.PAU_00188"/>
<dbReference type="AlphaFoldDB" id="B6VM18"/>
<dbReference type="PANTHER" id="PTHR30441">
    <property type="entry name" value="DUF748 DOMAIN-CONTAINING PROTEIN"/>
    <property type="match status" value="1"/>
</dbReference>
<evidence type="ECO:0000313" key="2">
    <source>
        <dbReference type="EMBL" id="CAR67198.1"/>
    </source>
</evidence>
<proteinExistence type="predicted"/>
<reference evidence="1" key="2">
    <citation type="submission" date="2008-05" db="EMBL/GenBank/DDBJ databases">
        <authorList>
            <person name="Crossman L.C."/>
        </authorList>
    </citation>
    <scope>NUCLEOTIDE SEQUENCE</scope>
    <source>
        <strain evidence="1">ATCC43949</strain>
    </source>
</reference>
<sequence length="578" mass="64781">MFSHLSWGLMMKWLGKSLVTLLLLLILAVVTIYVAIQTNWGAYQLSQWLSHHSRYQVQIGDIEHRWLQPGTLAFSNIVIRNKQHTFTLEAQVAAFDFNWQQLTSPRHFHRLLLQQGQLTIKGPQQSLPFSANILQLNQMAIQSENADWQIQGQNITGGITPWNPQSNKLAGNGKFQFSADKLNFNDISLAKVIMQGDSQQNTLIIRSLGATLAQGSISGNGQRLPDGSWQWDNLLISNVRWQTPMTFEELWLKVSQLPAISIKDLSLTNAKLEGKNWSANYLDASVKNIGLANGSWQAKEGILDFNVMDTTLNDLHFTDAIGHLLLAGNELRITNLTTRWEKGLFHVKAQWNHQTKQFNIANATVAGLTYTLPQNWYQSLKKSLPQWISGFSINQLTINNSLLIDINPDFPFQLTALTGYINDMELLKEGEWGIWNGSSNLSATSATFNKVELHRPYLKLHTEGNKLIIDQLDASVDDGLLKVKGTVDQQAQKPFTLDFRGIDADLAILPQWQWVPLKLPGKGNFTLSIQGDLAADDIKSTIDGTLTATDKQSGKETQVIDKGQISIQNCETCSVIRL</sequence>
<dbReference type="KEGG" id="pay:PAU_00188"/>
<dbReference type="GO" id="GO:0090313">
    <property type="term" value="P:regulation of protein targeting to membrane"/>
    <property type="evidence" value="ECO:0007669"/>
    <property type="project" value="TreeGrafter"/>
</dbReference>
<evidence type="ECO:0000313" key="1">
    <source>
        <dbReference type="EMBL" id="CAQ82281.1"/>
    </source>
</evidence>
<reference evidence="2" key="1">
    <citation type="journal article" date="2008" name="Proc. Natl. Acad. Sci. U.S.A.">
        <title>Rapid virulence annotation (RVA): identification of virulence factors using a bacterial genome library and multiple invertebrate hosts.</title>
        <authorList>
            <person name="Waterfield N.R."/>
            <person name="Sanchez-Contreras M."/>
            <person name="Eleftherianos I."/>
            <person name="Dowling A."/>
            <person name="Wilkinson P."/>
            <person name="Parkhill J."/>
            <person name="Thomson N."/>
            <person name="Reynolds S.E."/>
            <person name="Bode H.B."/>
            <person name="Dorus S."/>
            <person name="Ffrench-Constant R.H."/>
        </authorList>
    </citation>
    <scope>NUCLEOTIDE SEQUENCE</scope>
    <source>
        <strain evidence="2">ATCC 43949</strain>
    </source>
</reference>
<reference evidence="2" key="3">
    <citation type="submission" date="2008-09" db="EMBL/GenBank/DDBJ databases">
        <authorList>
            <person name="Thomson N.R."/>
        </authorList>
    </citation>
    <scope>NUCLEOTIDE SEQUENCE</scope>
    <source>
        <strain evidence="2">ATCC 43949</strain>
    </source>
</reference>
<name>B6VM18_PHOAA</name>
<evidence type="ECO:0000313" key="3">
    <source>
        <dbReference type="Proteomes" id="UP000002747"/>
    </source>
</evidence>
<dbReference type="InterPro" id="IPR052894">
    <property type="entry name" value="AsmA-related"/>
</dbReference>
<dbReference type="GO" id="GO:0005886">
    <property type="term" value="C:plasma membrane"/>
    <property type="evidence" value="ECO:0007669"/>
    <property type="project" value="TreeGrafter"/>
</dbReference>
<gene>
    <name evidence="2" type="primary">yicH</name>
    <name evidence="1" type="ordered locus">PAU_00188</name>
    <name evidence="2" type="ORF">PA-RVA10-2223</name>
</gene>
<dbReference type="PANTHER" id="PTHR30441:SF8">
    <property type="entry name" value="DUF748 DOMAIN-CONTAINING PROTEIN"/>
    <property type="match status" value="1"/>
</dbReference>
<dbReference type="EMBL" id="FM211052">
    <property type="protein sequence ID" value="CAR67198.1"/>
    <property type="molecule type" value="Genomic_DNA"/>
</dbReference>
<accession>C7BGV2</accession>
<dbReference type="Proteomes" id="UP000002747">
    <property type="component" value="Chromosome"/>
</dbReference>
<dbReference type="EMBL" id="FM162591">
    <property type="protein sequence ID" value="CAQ82281.1"/>
    <property type="molecule type" value="Genomic_DNA"/>
</dbReference>
<organism evidence="2">
    <name type="scientific">Photorhabdus asymbiotica subsp. asymbiotica (strain ATCC 43949 / 3105-77)</name>
    <name type="common">Xenorhabdus luminescens (strain 2)</name>
    <dbReference type="NCBI Taxonomy" id="553480"/>
    <lineage>
        <taxon>Bacteria</taxon>
        <taxon>Pseudomonadati</taxon>
        <taxon>Pseudomonadota</taxon>
        <taxon>Gammaproteobacteria</taxon>
        <taxon>Enterobacterales</taxon>
        <taxon>Morganellaceae</taxon>
        <taxon>Photorhabdus</taxon>
    </lineage>
</organism>